<dbReference type="GeneID" id="76150658"/>
<proteinExistence type="predicted"/>
<dbReference type="Proteomes" id="UP001204833">
    <property type="component" value="Unassembled WGS sequence"/>
</dbReference>
<dbReference type="AlphaFoldDB" id="A0AAD5FYM5"/>
<keyword evidence="2" id="KW-1185">Reference proteome</keyword>
<accession>A0AAD5FYM5</accession>
<dbReference type="EMBL" id="JAIHNG010000118">
    <property type="protein sequence ID" value="KAI5958244.1"/>
    <property type="molecule type" value="Genomic_DNA"/>
</dbReference>
<comment type="caution">
    <text evidence="1">The sequence shown here is derived from an EMBL/GenBank/DDBJ whole genome shotgun (WGS) entry which is preliminary data.</text>
</comment>
<dbReference type="RefSeq" id="XP_051608835.1">
    <property type="nucleotide sequence ID" value="XM_051751931.1"/>
</dbReference>
<reference evidence="1 2" key="1">
    <citation type="journal article" date="2022" name="DNA Res.">
        <title>Genome analysis of five recently described species of the CUG-Ser clade uncovers Candida theae as a new hybrid lineage with pathogenic potential in the Candida parapsilosis species complex.</title>
        <authorList>
            <person name="Mixao V."/>
            <person name="Del Olmo V."/>
            <person name="Hegedusova E."/>
            <person name="Saus E."/>
            <person name="Pryszcz L."/>
            <person name="Cillingova A."/>
            <person name="Nosek J."/>
            <person name="Gabaldon T."/>
        </authorList>
    </citation>
    <scope>NUCLEOTIDE SEQUENCE [LARGE SCALE GENOMIC DNA]</scope>
    <source>
        <strain evidence="1 2">CBS 12239</strain>
    </source>
</reference>
<sequence>MSLPHDAILDMLNQVELGNSNTDDELILMIRDKLLEASEESNIVLLAQFSKSLYTIKKPQLLFPALELYQADKPVLSKIPIQASLEMLVDYYKYTFFNLVHILVDHPTEAIKAQTKLFAQIYKKLNTEEKPSDEELLYASMANSVDDLCNDRKAPPQFSNEIKTQVKNQNTFVAIRHLFQNSGINRIPVSSFKSLFEVDDVSAVFEGQESLHYEIVDDVLVLETKRRQFAIEEMVATQVETAKLTQRLKDTS</sequence>
<evidence type="ECO:0000313" key="1">
    <source>
        <dbReference type="EMBL" id="KAI5958244.1"/>
    </source>
</evidence>
<protein>
    <submittedName>
        <fullName evidence="1">Uncharacterized protein</fullName>
    </submittedName>
</protein>
<gene>
    <name evidence="1" type="ORF">KGF57_002599</name>
</gene>
<evidence type="ECO:0000313" key="2">
    <source>
        <dbReference type="Proteomes" id="UP001204833"/>
    </source>
</evidence>
<name>A0AAD5FYM5_9ASCO</name>
<organism evidence="1 2">
    <name type="scientific">Candida theae</name>
    <dbReference type="NCBI Taxonomy" id="1198502"/>
    <lineage>
        <taxon>Eukaryota</taxon>
        <taxon>Fungi</taxon>
        <taxon>Dikarya</taxon>
        <taxon>Ascomycota</taxon>
        <taxon>Saccharomycotina</taxon>
        <taxon>Pichiomycetes</taxon>
        <taxon>Debaryomycetaceae</taxon>
        <taxon>Candida/Lodderomyces clade</taxon>
        <taxon>Candida</taxon>
    </lineage>
</organism>